<dbReference type="AlphaFoldDB" id="A1WIF9"/>
<name>A1WIF9_VEREI</name>
<dbReference type="OrthoDB" id="370015at2"/>
<dbReference type="PANTHER" id="PTHR11941">
    <property type="entry name" value="ENOYL-COA HYDRATASE-RELATED"/>
    <property type="match status" value="1"/>
</dbReference>
<keyword evidence="2" id="KW-0456">Lyase</keyword>
<dbReference type="Gene3D" id="3.90.226.10">
    <property type="entry name" value="2-enoyl-CoA Hydratase, Chain A, domain 1"/>
    <property type="match status" value="1"/>
</dbReference>
<gene>
    <name evidence="2" type="ordered locus">Veis_1660</name>
</gene>
<protein>
    <submittedName>
        <fullName evidence="2">Short chain enoyl-CoA hydratase</fullName>
        <ecNumber evidence="2">4.2.1.17</ecNumber>
    </submittedName>
</protein>
<comment type="similarity">
    <text evidence="1">Belongs to the enoyl-CoA hydratase/isomerase family.</text>
</comment>
<dbReference type="Proteomes" id="UP000000374">
    <property type="component" value="Chromosome"/>
</dbReference>
<dbReference type="InterPro" id="IPR001753">
    <property type="entry name" value="Enoyl-CoA_hydra/iso"/>
</dbReference>
<accession>A1WIF9</accession>
<dbReference type="PANTHER" id="PTHR11941:SF171">
    <property type="entry name" value="SD19268P"/>
    <property type="match status" value="1"/>
</dbReference>
<dbReference type="GO" id="GO:0004300">
    <property type="term" value="F:enoyl-CoA hydratase activity"/>
    <property type="evidence" value="ECO:0007669"/>
    <property type="project" value="UniProtKB-EC"/>
</dbReference>
<dbReference type="Pfam" id="PF00378">
    <property type="entry name" value="ECH_1"/>
    <property type="match status" value="1"/>
</dbReference>
<dbReference type="EC" id="4.2.1.17" evidence="2"/>
<keyword evidence="3" id="KW-1185">Reference proteome</keyword>
<organism evidence="2 3">
    <name type="scientific">Verminephrobacter eiseniae (strain EF01-2)</name>
    <dbReference type="NCBI Taxonomy" id="391735"/>
    <lineage>
        <taxon>Bacteria</taxon>
        <taxon>Pseudomonadati</taxon>
        <taxon>Pseudomonadota</taxon>
        <taxon>Betaproteobacteria</taxon>
        <taxon>Burkholderiales</taxon>
        <taxon>Comamonadaceae</taxon>
        <taxon>Verminephrobacter</taxon>
    </lineage>
</organism>
<dbReference type="GeneID" id="76460271"/>
<sequence length="254" mass="26997">MTTHLHHAAVALDERGIATVTIRNAGALNILSSPVLLDLIAAFEALAQEPVLRVAILRGTGDRAFVAGADIKEMGALAPETAPAFIDRLRRLCDAVRCLPVPVIARVAGWALGGGLELAAACDLRYASNRAQLGMPEVKIGIPSIIHAALLPRLIGNARANWLLLTGESIAAAQALSWGLIDASLPLDRLDAEIAHLAGSIAGYGPMVMRQQKRLIREWMDAPLPQAIADGVQEFANAFDTGEPQRYMAALARK</sequence>
<reference evidence="3" key="1">
    <citation type="submission" date="2006-12" db="EMBL/GenBank/DDBJ databases">
        <title>Complete sequence of chromosome 1 of Verminephrobacter eiseniae EF01-2.</title>
        <authorList>
            <person name="Copeland A."/>
            <person name="Lucas S."/>
            <person name="Lapidus A."/>
            <person name="Barry K."/>
            <person name="Detter J.C."/>
            <person name="Glavina del Rio T."/>
            <person name="Dalin E."/>
            <person name="Tice H."/>
            <person name="Pitluck S."/>
            <person name="Chertkov O."/>
            <person name="Brettin T."/>
            <person name="Bruce D."/>
            <person name="Han C."/>
            <person name="Tapia R."/>
            <person name="Gilna P."/>
            <person name="Schmutz J."/>
            <person name="Larimer F."/>
            <person name="Land M."/>
            <person name="Hauser L."/>
            <person name="Kyrpides N."/>
            <person name="Kim E."/>
            <person name="Stahl D."/>
            <person name="Richardson P."/>
        </authorList>
    </citation>
    <scope>NUCLEOTIDE SEQUENCE [LARGE SCALE GENOMIC DNA]</scope>
    <source>
        <strain evidence="3">EF01-2</strain>
    </source>
</reference>
<dbReference type="EMBL" id="CP000542">
    <property type="protein sequence ID" value="ABM57416.1"/>
    <property type="molecule type" value="Genomic_DNA"/>
</dbReference>
<dbReference type="CDD" id="cd06558">
    <property type="entry name" value="crotonase-like"/>
    <property type="match status" value="1"/>
</dbReference>
<dbReference type="eggNOG" id="COG1024">
    <property type="taxonomic scope" value="Bacteria"/>
</dbReference>
<dbReference type="HOGENOM" id="CLU_009834_7_3_4"/>
<evidence type="ECO:0000313" key="2">
    <source>
        <dbReference type="EMBL" id="ABM57416.1"/>
    </source>
</evidence>
<dbReference type="STRING" id="391735.Veis_1660"/>
<evidence type="ECO:0000313" key="3">
    <source>
        <dbReference type="Proteomes" id="UP000000374"/>
    </source>
</evidence>
<dbReference type="NCBIfam" id="NF004795">
    <property type="entry name" value="PRK06143.1"/>
    <property type="match status" value="1"/>
</dbReference>
<dbReference type="KEGG" id="vei:Veis_1660"/>
<dbReference type="GO" id="GO:0006635">
    <property type="term" value="P:fatty acid beta-oxidation"/>
    <property type="evidence" value="ECO:0007669"/>
    <property type="project" value="TreeGrafter"/>
</dbReference>
<evidence type="ECO:0000256" key="1">
    <source>
        <dbReference type="ARBA" id="ARBA00005254"/>
    </source>
</evidence>
<dbReference type="InterPro" id="IPR029045">
    <property type="entry name" value="ClpP/crotonase-like_dom_sf"/>
</dbReference>
<dbReference type="SUPFAM" id="SSF52096">
    <property type="entry name" value="ClpP/crotonase"/>
    <property type="match status" value="1"/>
</dbReference>
<proteinExistence type="inferred from homology"/>
<dbReference type="RefSeq" id="WP_011809423.1">
    <property type="nucleotide sequence ID" value="NC_008786.1"/>
</dbReference>